<evidence type="ECO:0000313" key="1">
    <source>
        <dbReference type="EMBL" id="SDT30798.1"/>
    </source>
</evidence>
<dbReference type="CDD" id="cd07067">
    <property type="entry name" value="HP_PGM_like"/>
    <property type="match status" value="1"/>
</dbReference>
<dbReference type="OrthoDB" id="9810154at2"/>
<sequence length="170" mass="19046">MRTLILVRHAKSSWDETSLPDRDRPLAARGERDLAKMGKRLAERAPRLELILCTPALRARRTAEGLARALGYPCQDIRIDERLYACRPEDLLAVLAEHGAGRKRVMLVGHNPELLELAQRFAGQIERLPTCAVAELRFDCQSWADIGSRRAEKVRLDYPKKGAKGAAAPQ</sequence>
<proteinExistence type="predicted"/>
<dbReference type="Pfam" id="PF00300">
    <property type="entry name" value="His_Phos_1"/>
    <property type="match status" value="1"/>
</dbReference>
<dbReference type="PANTHER" id="PTHR47623">
    <property type="entry name" value="OS09G0287300 PROTEIN"/>
    <property type="match status" value="1"/>
</dbReference>
<accession>A0A1H1ZAR6</accession>
<dbReference type="EMBL" id="LT629751">
    <property type="protein sequence ID" value="SDT30798.1"/>
    <property type="molecule type" value="Genomic_DNA"/>
</dbReference>
<dbReference type="AlphaFoldDB" id="A0A1H1ZAR6"/>
<dbReference type="InterPro" id="IPR029033">
    <property type="entry name" value="His_PPase_superfam"/>
</dbReference>
<keyword evidence="2" id="KW-1185">Reference proteome</keyword>
<dbReference type="PANTHER" id="PTHR47623:SF1">
    <property type="entry name" value="OS09G0287300 PROTEIN"/>
    <property type="match status" value="1"/>
</dbReference>
<dbReference type="Gene3D" id="3.40.50.1240">
    <property type="entry name" value="Phosphoglycerate mutase-like"/>
    <property type="match status" value="1"/>
</dbReference>
<dbReference type="RefSeq" id="WP_090351851.1">
    <property type="nucleotide sequence ID" value="NZ_LT629751.1"/>
</dbReference>
<protein>
    <submittedName>
        <fullName evidence="1">Phosphohistidine phosphatase</fullName>
    </submittedName>
</protein>
<evidence type="ECO:0000313" key="2">
    <source>
        <dbReference type="Proteomes" id="UP000243359"/>
    </source>
</evidence>
<gene>
    <name evidence="1" type="ORF">SAMN05216221_4170</name>
</gene>
<reference evidence="2" key="1">
    <citation type="submission" date="2016-10" db="EMBL/GenBank/DDBJ databases">
        <authorList>
            <person name="Varghese N."/>
            <person name="Submissions S."/>
        </authorList>
    </citation>
    <scope>NUCLEOTIDE SEQUENCE [LARGE SCALE GENOMIC DNA]</scope>
    <source>
        <strain evidence="2">KCTC 32247</strain>
    </source>
</reference>
<dbReference type="InterPro" id="IPR013078">
    <property type="entry name" value="His_Pase_superF_clade-1"/>
</dbReference>
<dbReference type="Proteomes" id="UP000243359">
    <property type="component" value="Chromosome I"/>
</dbReference>
<organism evidence="1 2">
    <name type="scientific">Pseudomonas oryzae</name>
    <dbReference type="NCBI Taxonomy" id="1392877"/>
    <lineage>
        <taxon>Bacteria</taxon>
        <taxon>Pseudomonadati</taxon>
        <taxon>Pseudomonadota</taxon>
        <taxon>Gammaproteobacteria</taxon>
        <taxon>Pseudomonadales</taxon>
        <taxon>Pseudomonadaceae</taxon>
        <taxon>Pseudomonas</taxon>
    </lineage>
</organism>
<dbReference type="SMART" id="SM00855">
    <property type="entry name" value="PGAM"/>
    <property type="match status" value="1"/>
</dbReference>
<dbReference type="SUPFAM" id="SSF53254">
    <property type="entry name" value="Phosphoglycerate mutase-like"/>
    <property type="match status" value="1"/>
</dbReference>
<dbReference type="STRING" id="1392877.SAMN05216221_4170"/>
<name>A0A1H1ZAR6_9PSED</name>